<organism evidence="1 2">
    <name type="scientific">Liparis tanakae</name>
    <name type="common">Tanaka's snailfish</name>
    <dbReference type="NCBI Taxonomy" id="230148"/>
    <lineage>
        <taxon>Eukaryota</taxon>
        <taxon>Metazoa</taxon>
        <taxon>Chordata</taxon>
        <taxon>Craniata</taxon>
        <taxon>Vertebrata</taxon>
        <taxon>Euteleostomi</taxon>
        <taxon>Actinopterygii</taxon>
        <taxon>Neopterygii</taxon>
        <taxon>Teleostei</taxon>
        <taxon>Neoteleostei</taxon>
        <taxon>Acanthomorphata</taxon>
        <taxon>Eupercaria</taxon>
        <taxon>Perciformes</taxon>
        <taxon>Cottioidei</taxon>
        <taxon>Cottales</taxon>
        <taxon>Liparidae</taxon>
        <taxon>Liparis</taxon>
    </lineage>
</organism>
<accession>A0A4Z2G272</accession>
<reference evidence="1 2" key="1">
    <citation type="submission" date="2019-03" db="EMBL/GenBank/DDBJ databases">
        <title>First draft genome of Liparis tanakae, snailfish: a comprehensive survey of snailfish specific genes.</title>
        <authorList>
            <person name="Kim W."/>
            <person name="Song I."/>
            <person name="Jeong J.-H."/>
            <person name="Kim D."/>
            <person name="Kim S."/>
            <person name="Ryu S."/>
            <person name="Song J.Y."/>
            <person name="Lee S.K."/>
        </authorList>
    </citation>
    <scope>NUCLEOTIDE SEQUENCE [LARGE SCALE GENOMIC DNA]</scope>
    <source>
        <tissue evidence="1">Muscle</tissue>
    </source>
</reference>
<proteinExistence type="predicted"/>
<keyword evidence="2" id="KW-1185">Reference proteome</keyword>
<evidence type="ECO:0000313" key="2">
    <source>
        <dbReference type="Proteomes" id="UP000314294"/>
    </source>
</evidence>
<dbReference type="EMBL" id="SRLO01000762">
    <property type="protein sequence ID" value="TNN46993.1"/>
    <property type="molecule type" value="Genomic_DNA"/>
</dbReference>
<evidence type="ECO:0000313" key="1">
    <source>
        <dbReference type="EMBL" id="TNN46993.1"/>
    </source>
</evidence>
<name>A0A4Z2G272_9TELE</name>
<dbReference type="AlphaFoldDB" id="A0A4Z2G272"/>
<dbReference type="Proteomes" id="UP000314294">
    <property type="component" value="Unassembled WGS sequence"/>
</dbReference>
<sequence length="159" mass="18277">MLWLSQRRTSTKMNSILPVNLTDNAEKKAGGWERWANRNIFTGWAGITLPFDAEVWGTDMIRVERCHPRLMHDLVDNGKPAGRLDLVLVPEGCDYSLMEKRTEFDNRIPEKLSVPVSMRVALIIIRHLPDFSTSSLTSFFSASPEYPNPRHSRMVFNFL</sequence>
<comment type="caution">
    <text evidence="1">The sequence shown here is derived from an EMBL/GenBank/DDBJ whole genome shotgun (WGS) entry which is preliminary data.</text>
</comment>
<protein>
    <submittedName>
        <fullName evidence="1">Uncharacterized protein</fullName>
    </submittedName>
</protein>
<gene>
    <name evidence="1" type="ORF">EYF80_042796</name>
</gene>